<proteinExistence type="predicted"/>
<dbReference type="PATRIC" id="fig|156976.3.peg.1286"/>
<dbReference type="KEGG" id="crie:AK829_06475"/>
<evidence type="ECO:0000313" key="2">
    <source>
        <dbReference type="Proteomes" id="UP000060016"/>
    </source>
</evidence>
<reference evidence="1 2" key="1">
    <citation type="submission" date="2015-08" db="EMBL/GenBank/DDBJ databases">
        <authorList>
            <person name="Babu N.S."/>
            <person name="Beckwith C.J."/>
            <person name="Beseler K.G."/>
            <person name="Brison A."/>
            <person name="Carone J.V."/>
            <person name="Caskin T.P."/>
            <person name="Diamond M."/>
            <person name="Durham M.E."/>
            <person name="Foxe J.M."/>
            <person name="Go M."/>
            <person name="Henderson B.A."/>
            <person name="Jones I.B."/>
            <person name="McGettigan J.A."/>
            <person name="Micheletti S.J."/>
            <person name="Nasrallah M.E."/>
            <person name="Ortiz D."/>
            <person name="Piller C.R."/>
            <person name="Privatt S.R."/>
            <person name="Schneider S.L."/>
            <person name="Sharp S."/>
            <person name="Smith T.C."/>
            <person name="Stanton J.D."/>
            <person name="Ullery H.E."/>
            <person name="Wilson R.J."/>
            <person name="Serrano M.G."/>
            <person name="Buck G."/>
            <person name="Lee V."/>
            <person name="Wang Y."/>
            <person name="Carvalho R."/>
            <person name="Voegtly L."/>
            <person name="Shi R."/>
            <person name="Duckworth R."/>
            <person name="Johnson A."/>
            <person name="Loviza R."/>
            <person name="Walstead R."/>
            <person name="Shah Z."/>
            <person name="Kiflezghi M."/>
            <person name="Wade K."/>
            <person name="Ball S.L."/>
            <person name="Bradley K.W."/>
            <person name="Asai D.J."/>
            <person name="Bowman C.A."/>
            <person name="Russell D.A."/>
            <person name="Pope W.H."/>
            <person name="Jacobs-Sera D."/>
            <person name="Hendrix R.W."/>
            <person name="Hatfull G.F."/>
        </authorList>
    </citation>
    <scope>NUCLEOTIDE SEQUENCE [LARGE SCALE GENOMIC DNA]</scope>
    <source>
        <strain evidence="1 2">PUDD_83A45</strain>
    </source>
</reference>
<protein>
    <submittedName>
        <fullName evidence="1">Phage capsid protein</fullName>
    </submittedName>
</protein>
<dbReference type="RefSeq" id="WP_052205123.1">
    <property type="nucleotide sequence ID" value="NZ_CP012342.1"/>
</dbReference>
<dbReference type="SUPFAM" id="SSF56563">
    <property type="entry name" value="Major capsid protein gp5"/>
    <property type="match status" value="1"/>
</dbReference>
<dbReference type="EMBL" id="CP012342">
    <property type="protein sequence ID" value="AKV58868.1"/>
    <property type="molecule type" value="Genomic_DNA"/>
</dbReference>
<keyword evidence="2" id="KW-1185">Reference proteome</keyword>
<name>A0A0K1RBU7_9CORY</name>
<gene>
    <name evidence="1" type="ORF">AK829_06475</name>
</gene>
<dbReference type="STRING" id="156976.AK829_06475"/>
<dbReference type="InterPro" id="IPR048813">
    <property type="entry name" value="GP7-like"/>
</dbReference>
<dbReference type="NCBIfam" id="NF045672">
    <property type="entry name" value="MCP_gp7_epsi_15"/>
    <property type="match status" value="1"/>
</dbReference>
<organism evidence="1 2">
    <name type="scientific">Corynebacterium riegelii</name>
    <dbReference type="NCBI Taxonomy" id="156976"/>
    <lineage>
        <taxon>Bacteria</taxon>
        <taxon>Bacillati</taxon>
        <taxon>Actinomycetota</taxon>
        <taxon>Actinomycetes</taxon>
        <taxon>Mycobacteriales</taxon>
        <taxon>Corynebacteriaceae</taxon>
        <taxon>Corynebacterium</taxon>
    </lineage>
</organism>
<dbReference type="AlphaFoldDB" id="A0A0K1RBU7"/>
<evidence type="ECO:0000313" key="1">
    <source>
        <dbReference type="EMBL" id="AKV58868.1"/>
    </source>
</evidence>
<accession>A0A0K1RBU7</accession>
<sequence length="322" mass="34137">MAITLEQAKLNTQDDYDAAVIDEFRKSSVILDNLIFDTAVNPAGGGATLTYSYRRLATQRSAQFRELNTEYRPASVTTTKHSVDLKVLGGSFQIDRQLAHLGPATSDEIALQTSQLIKATTTKFSDAVINGDSAVDEHGFDGLSKALLGSATELNDQKDWSAYTTADAALGILDDLDELQAALDGAPTLLFANKRALAKLRSAARRASMYTVNPIDGLVGANGHAIEREQIGNLILVDPGDKPGTNDPIIPVSEGVTSVYAVRIGLDGFHGVTTTSGEMMKTWLPDFSTSGAVKTGEVEMGPVAVALKATKAAGVLRKVKVA</sequence>
<dbReference type="Proteomes" id="UP000060016">
    <property type="component" value="Chromosome"/>
</dbReference>